<dbReference type="EMBL" id="PYSW02000058">
    <property type="protein sequence ID" value="KAG2373261.1"/>
    <property type="molecule type" value="Genomic_DNA"/>
</dbReference>
<evidence type="ECO:0000259" key="1">
    <source>
        <dbReference type="Pfam" id="PF13460"/>
    </source>
</evidence>
<dbReference type="Gene3D" id="3.40.50.720">
    <property type="entry name" value="NAD(P)-binding Rossmann-like Domain"/>
    <property type="match status" value="1"/>
</dbReference>
<dbReference type="PANTHER" id="PTHR15020">
    <property type="entry name" value="FLAVIN REDUCTASE-RELATED"/>
    <property type="match status" value="1"/>
</dbReference>
<dbReference type="InterPro" id="IPR016040">
    <property type="entry name" value="NAD(P)-bd_dom"/>
</dbReference>
<evidence type="ECO:0000313" key="2">
    <source>
        <dbReference type="EMBL" id="KAG2373261.1"/>
    </source>
</evidence>
<organism evidence="2 3">
    <name type="scientific">Naegleria lovaniensis</name>
    <name type="common">Amoeba</name>
    <dbReference type="NCBI Taxonomy" id="51637"/>
    <lineage>
        <taxon>Eukaryota</taxon>
        <taxon>Discoba</taxon>
        <taxon>Heterolobosea</taxon>
        <taxon>Tetramitia</taxon>
        <taxon>Eutetramitia</taxon>
        <taxon>Vahlkampfiidae</taxon>
        <taxon>Naegleria</taxon>
    </lineage>
</organism>
<feature type="domain" description="NAD(P)-binding" evidence="1">
    <location>
        <begin position="18"/>
        <end position="228"/>
    </location>
</feature>
<comment type="caution">
    <text evidence="2">The sequence shown here is derived from an EMBL/GenBank/DDBJ whole genome shotgun (WGS) entry which is preliminary data.</text>
</comment>
<accession>A0AA88GFU3</accession>
<reference evidence="2 3" key="1">
    <citation type="journal article" date="2018" name="BMC Genomics">
        <title>The genome of Naegleria lovaniensis, the basis for a comparative approach to unravel pathogenicity factors of the human pathogenic amoeba N. fowleri.</title>
        <authorList>
            <person name="Liechti N."/>
            <person name="Schurch N."/>
            <person name="Bruggmann R."/>
            <person name="Wittwer M."/>
        </authorList>
    </citation>
    <scope>NUCLEOTIDE SEQUENCE [LARGE SCALE GENOMIC DNA]</scope>
    <source>
        <strain evidence="2 3">ATCC 30569</strain>
    </source>
</reference>
<dbReference type="Pfam" id="PF13460">
    <property type="entry name" value="NAD_binding_10"/>
    <property type="match status" value="1"/>
</dbReference>
<keyword evidence="3" id="KW-1185">Reference proteome</keyword>
<dbReference type="AlphaFoldDB" id="A0AA88GFU3"/>
<proteinExistence type="predicted"/>
<sequence>MSTQTTSSTNNKCVFITGISGGLGSILCQKLCEKGGFKVKGLVRDESEKQNLTKFGCTDVCVGDLTKLQEQDFVNYLKGCDYVIDAAGATDPKDIRRVEYISGKYLANAAMKSNVKKFICMSALGCDKVGGEVGGTGSSSSTQDWSNKLICDCVKNNKEFGINQYKLDQFIMCECQNLPYCVVRCGDLKDEPAWNKILIGKPTLGDKYKNIECVIPREDLSCLLCDLLCDDSIKNVCFEVVGSKDQGMPIQEAIKQLKTAI</sequence>
<dbReference type="Proteomes" id="UP000816034">
    <property type="component" value="Unassembled WGS sequence"/>
</dbReference>
<dbReference type="RefSeq" id="XP_044542435.1">
    <property type="nucleotide sequence ID" value="XM_044688122.1"/>
</dbReference>
<dbReference type="PANTHER" id="PTHR15020:SF50">
    <property type="entry name" value="UPF0659 PROTEIN YMR090W"/>
    <property type="match status" value="1"/>
</dbReference>
<protein>
    <recommendedName>
        <fullName evidence="1">NAD(P)-binding domain-containing protein</fullName>
    </recommendedName>
</protein>
<evidence type="ECO:0000313" key="3">
    <source>
        <dbReference type="Proteomes" id="UP000816034"/>
    </source>
</evidence>
<gene>
    <name evidence="2" type="ORF">C9374_012364</name>
</gene>
<dbReference type="SUPFAM" id="SSF51735">
    <property type="entry name" value="NAD(P)-binding Rossmann-fold domains"/>
    <property type="match status" value="1"/>
</dbReference>
<name>A0AA88GFU3_NAELO</name>
<dbReference type="GeneID" id="68104818"/>
<dbReference type="InterPro" id="IPR036291">
    <property type="entry name" value="NAD(P)-bd_dom_sf"/>
</dbReference>